<name>A0AB72ZL24_YERPE</name>
<comment type="caution">
    <text evidence="1">The sequence shown here is derived from an EMBL/GenBank/DDBJ whole genome shotgun (WGS) entry which is preliminary data.</text>
</comment>
<dbReference type="EMBL" id="AKRT01000259">
    <property type="protein sequence ID" value="EIR19871.1"/>
    <property type="molecule type" value="Genomic_DNA"/>
</dbReference>
<gene>
    <name evidence="1" type="ORF">YPPY08_1969</name>
</gene>
<proteinExistence type="predicted"/>
<protein>
    <submittedName>
        <fullName evidence="1">MgtC family protein</fullName>
    </submittedName>
</protein>
<feature type="non-terminal residue" evidence="1">
    <location>
        <position position="8"/>
    </location>
</feature>
<sequence length="8" mass="812">MASAYGRG</sequence>
<dbReference type="Proteomes" id="UP000003231">
    <property type="component" value="Unassembled WGS sequence"/>
</dbReference>
<accession>A0AB72ZL24</accession>
<organism evidence="1 2">
    <name type="scientific">Yersinia pestis PY-08</name>
    <dbReference type="NCBI Taxonomy" id="992134"/>
    <lineage>
        <taxon>Bacteria</taxon>
        <taxon>Pseudomonadati</taxon>
        <taxon>Pseudomonadota</taxon>
        <taxon>Gammaproteobacteria</taxon>
        <taxon>Enterobacterales</taxon>
        <taxon>Yersiniaceae</taxon>
        <taxon>Yersinia</taxon>
    </lineage>
</organism>
<evidence type="ECO:0000313" key="1">
    <source>
        <dbReference type="EMBL" id="EIR19871.1"/>
    </source>
</evidence>
<evidence type="ECO:0000313" key="2">
    <source>
        <dbReference type="Proteomes" id="UP000003231"/>
    </source>
</evidence>
<reference evidence="1 2" key="1">
    <citation type="submission" date="2012-05" db="EMBL/GenBank/DDBJ databases">
        <title>Genome sequence of Yersinia Pestis PY-08.</title>
        <authorList>
            <person name="Santana-Cruz I."/>
            <person name="Sengamalay N."/>
            <person name="McCracken C."/>
            <person name="Daugherty S.C."/>
            <person name="Maroo A."/>
            <person name="Vara P.G."/>
            <person name="Tallon L.J."/>
            <person name="Sadzewicz L."/>
            <person name="Vinetz J.M."/>
            <person name="Cespedes Zambrano M.J."/>
            <person name="Fraser-Liggett C.M."/>
            <person name="Tettelin H."/>
        </authorList>
    </citation>
    <scope>NUCLEOTIDE SEQUENCE [LARGE SCALE GENOMIC DNA]</scope>
    <source>
        <strain evidence="1 2">PY-08</strain>
    </source>
</reference>